<sequence length="80" mass="9121">MHPHLHTKDSAPCEELANALEECSARGFLWRCAGMCTKPKHALNMCLRATRVDRTAKNREEAKLKREEVKKTWADIDANS</sequence>
<keyword evidence="5" id="KW-1185">Reference proteome</keyword>
<keyword evidence="3" id="KW-0472">Membrane</keyword>
<gene>
    <name evidence="4" type="ORF">J3D65DRAFT_664728</name>
</gene>
<dbReference type="Proteomes" id="UP001360953">
    <property type="component" value="Unassembled WGS sequence"/>
</dbReference>
<dbReference type="InterPro" id="IPR013892">
    <property type="entry name" value="Cyt_c_biogenesis_Cmc1-like"/>
</dbReference>
<keyword evidence="3" id="KW-0999">Mitochondrion inner membrane</keyword>
<dbReference type="GeneID" id="92035670"/>
<evidence type="ECO:0000256" key="3">
    <source>
        <dbReference type="RuleBase" id="RU364104"/>
    </source>
</evidence>
<organism evidence="4 5">
    <name type="scientific">Phyllosticta citribraziliensis</name>
    <dbReference type="NCBI Taxonomy" id="989973"/>
    <lineage>
        <taxon>Eukaryota</taxon>
        <taxon>Fungi</taxon>
        <taxon>Dikarya</taxon>
        <taxon>Ascomycota</taxon>
        <taxon>Pezizomycotina</taxon>
        <taxon>Dothideomycetes</taxon>
        <taxon>Dothideomycetes incertae sedis</taxon>
        <taxon>Botryosphaeriales</taxon>
        <taxon>Phyllostictaceae</taxon>
        <taxon>Phyllosticta</taxon>
    </lineage>
</organism>
<evidence type="ECO:0000313" key="4">
    <source>
        <dbReference type="EMBL" id="KAK7542334.1"/>
    </source>
</evidence>
<comment type="subcellular location">
    <subcellularLocation>
        <location evidence="3">Mitochondrion inner membrane</location>
    </subcellularLocation>
</comment>
<comment type="similarity">
    <text evidence="1 3">Belongs to the CMC family.</text>
</comment>
<reference evidence="4 5" key="1">
    <citation type="submission" date="2024-04" db="EMBL/GenBank/DDBJ databases">
        <title>Phyllosticta paracitricarpa is synonymous to the EU quarantine fungus P. citricarpa based on phylogenomic analyses.</title>
        <authorList>
            <consortium name="Lawrence Berkeley National Laboratory"/>
            <person name="Van ingen-buijs V.A."/>
            <person name="Van westerhoven A.C."/>
            <person name="Haridas S."/>
            <person name="Skiadas P."/>
            <person name="Martin F."/>
            <person name="Groenewald J.Z."/>
            <person name="Crous P.W."/>
            <person name="Seidl M.F."/>
        </authorList>
    </citation>
    <scope>NUCLEOTIDE SEQUENCE [LARGE SCALE GENOMIC DNA]</scope>
    <source>
        <strain evidence="4 5">CPC 17464</strain>
    </source>
</reference>
<evidence type="ECO:0000256" key="2">
    <source>
        <dbReference type="ARBA" id="ARBA00023157"/>
    </source>
</evidence>
<keyword evidence="3" id="KW-0143">Chaperone</keyword>
<evidence type="ECO:0000313" key="5">
    <source>
        <dbReference type="Proteomes" id="UP001360953"/>
    </source>
</evidence>
<dbReference type="Pfam" id="PF08583">
    <property type="entry name" value="Cmc1"/>
    <property type="match status" value="1"/>
</dbReference>
<comment type="caution">
    <text evidence="4">The sequence shown here is derived from an EMBL/GenBank/DDBJ whole genome shotgun (WGS) entry which is preliminary data.</text>
</comment>
<proteinExistence type="inferred from homology"/>
<dbReference type="EMBL" id="JBBPEH010000002">
    <property type="protein sequence ID" value="KAK7542334.1"/>
    <property type="molecule type" value="Genomic_DNA"/>
</dbReference>
<dbReference type="RefSeq" id="XP_066658627.1">
    <property type="nucleotide sequence ID" value="XM_066802764.1"/>
</dbReference>
<keyword evidence="2" id="KW-1015">Disulfide bond</keyword>
<protein>
    <recommendedName>
        <fullName evidence="3">COX assembly mitochondrial protein</fullName>
    </recommendedName>
</protein>
<accession>A0ABR1M440</accession>
<name>A0ABR1M440_9PEZI</name>
<evidence type="ECO:0000256" key="1">
    <source>
        <dbReference type="ARBA" id="ARBA00007347"/>
    </source>
</evidence>
<comment type="function">
    <text evidence="3">Required for mitochondrial cytochrome c oxidase (COX) assembly and respiration.</text>
</comment>
<keyword evidence="3" id="KW-0496">Mitochondrion</keyword>